<keyword evidence="7 11" id="KW-0630">Potassium</keyword>
<dbReference type="PANTHER" id="PTHR30042:SF2">
    <property type="entry name" value="POTASSIUM-TRANSPORTING ATPASE KDPC SUBUNIT"/>
    <property type="match status" value="1"/>
</dbReference>
<keyword evidence="8 11" id="KW-1133">Transmembrane helix</keyword>
<dbReference type="HAMAP" id="MF_00276">
    <property type="entry name" value="KdpC"/>
    <property type="match status" value="1"/>
</dbReference>
<evidence type="ECO:0000256" key="6">
    <source>
        <dbReference type="ARBA" id="ARBA00022840"/>
    </source>
</evidence>
<keyword evidence="10 11" id="KW-0472">Membrane</keyword>
<dbReference type="GeneID" id="98343468"/>
<evidence type="ECO:0000256" key="3">
    <source>
        <dbReference type="ARBA" id="ARBA00022538"/>
    </source>
</evidence>
<comment type="similarity">
    <text evidence="11">Belongs to the KdpC family.</text>
</comment>
<keyword evidence="4 11" id="KW-0812">Transmembrane</keyword>
<dbReference type="PIRSF" id="PIRSF001296">
    <property type="entry name" value="K_ATPase_KdpC"/>
    <property type="match status" value="1"/>
</dbReference>
<feature type="transmembrane region" description="Helical" evidence="11">
    <location>
        <begin position="21"/>
        <end position="43"/>
    </location>
</feature>
<dbReference type="NCBIfam" id="NF001454">
    <property type="entry name" value="PRK00315.1"/>
    <property type="match status" value="1"/>
</dbReference>
<dbReference type="GO" id="GO:0005524">
    <property type="term" value="F:ATP binding"/>
    <property type="evidence" value="ECO:0007669"/>
    <property type="project" value="UniProtKB-UniRule"/>
</dbReference>
<reference evidence="12 13" key="1">
    <citation type="submission" date="2018-05" db="EMBL/GenBank/DDBJ databases">
        <title>Genomic Encyclopedia of Type Strains, Phase IV (KMG-V): Genome sequencing to study the core and pangenomes of soil and plant-associated prokaryotes.</title>
        <authorList>
            <person name="Whitman W."/>
        </authorList>
    </citation>
    <scope>NUCLEOTIDE SEQUENCE [LARGE SCALE GENOMIC DNA]</scope>
    <source>
        <strain evidence="12 13">SLV-132</strain>
    </source>
</reference>
<evidence type="ECO:0000256" key="4">
    <source>
        <dbReference type="ARBA" id="ARBA00022692"/>
    </source>
</evidence>
<keyword evidence="9 11" id="KW-0406">Ion transport</keyword>
<dbReference type="NCBIfam" id="TIGR00681">
    <property type="entry name" value="kdpC"/>
    <property type="match status" value="1"/>
</dbReference>
<dbReference type="PANTHER" id="PTHR30042">
    <property type="entry name" value="POTASSIUM-TRANSPORTING ATPASE C CHAIN"/>
    <property type="match status" value="1"/>
</dbReference>
<accession>A0A316F5X7</accession>
<evidence type="ECO:0000256" key="1">
    <source>
        <dbReference type="ARBA" id="ARBA00022448"/>
    </source>
</evidence>
<dbReference type="AlphaFoldDB" id="A0A316F5X7"/>
<dbReference type="RefSeq" id="WP_109582416.1">
    <property type="nucleotide sequence ID" value="NZ_CAJPUX010000006.1"/>
</dbReference>
<keyword evidence="2 11" id="KW-1003">Cell membrane</keyword>
<evidence type="ECO:0000256" key="9">
    <source>
        <dbReference type="ARBA" id="ARBA00023065"/>
    </source>
</evidence>
<dbReference type="InterPro" id="IPR003820">
    <property type="entry name" value="KdpC"/>
</dbReference>
<comment type="subcellular location">
    <subcellularLocation>
        <location evidence="11">Cell membrane</location>
        <topology evidence="11">Single-pass membrane protein</topology>
    </subcellularLocation>
</comment>
<dbReference type="GO" id="GO:0008556">
    <property type="term" value="F:P-type potassium transmembrane transporter activity"/>
    <property type="evidence" value="ECO:0007669"/>
    <property type="project" value="InterPro"/>
</dbReference>
<comment type="subunit">
    <text evidence="11">The system is composed of three essential subunits: KdpA, KdpB and KdpC.</text>
</comment>
<keyword evidence="6 11" id="KW-0067">ATP-binding</keyword>
<evidence type="ECO:0000256" key="8">
    <source>
        <dbReference type="ARBA" id="ARBA00022989"/>
    </source>
</evidence>
<evidence type="ECO:0000256" key="2">
    <source>
        <dbReference type="ARBA" id="ARBA00022475"/>
    </source>
</evidence>
<dbReference type="Pfam" id="PF02669">
    <property type="entry name" value="KdpC"/>
    <property type="match status" value="1"/>
</dbReference>
<keyword evidence="3 11" id="KW-0633">Potassium transport</keyword>
<evidence type="ECO:0000256" key="7">
    <source>
        <dbReference type="ARBA" id="ARBA00022958"/>
    </source>
</evidence>
<keyword evidence="5 11" id="KW-0547">Nucleotide-binding</keyword>
<organism evidence="12 13">
    <name type="scientific">Cupriavidus plantarum</name>
    <dbReference type="NCBI Taxonomy" id="942865"/>
    <lineage>
        <taxon>Bacteria</taxon>
        <taxon>Pseudomonadati</taxon>
        <taxon>Pseudomonadota</taxon>
        <taxon>Betaproteobacteria</taxon>
        <taxon>Burkholderiales</taxon>
        <taxon>Burkholderiaceae</taxon>
        <taxon>Cupriavidus</taxon>
    </lineage>
</organism>
<protein>
    <recommendedName>
        <fullName evidence="11">Potassium-transporting ATPase KdpC subunit</fullName>
    </recommendedName>
    <alternativeName>
        <fullName evidence="11">ATP phosphohydrolase [potassium-transporting] C chain</fullName>
    </alternativeName>
    <alternativeName>
        <fullName evidence="11">Potassium-binding and translocating subunit C</fullName>
    </alternativeName>
    <alternativeName>
        <fullName evidence="11">Potassium-translocating ATPase C chain</fullName>
    </alternativeName>
</protein>
<dbReference type="OrthoDB" id="9788285at2"/>
<evidence type="ECO:0000256" key="5">
    <source>
        <dbReference type="ARBA" id="ARBA00022741"/>
    </source>
</evidence>
<evidence type="ECO:0000256" key="11">
    <source>
        <dbReference type="HAMAP-Rule" id="MF_00276"/>
    </source>
</evidence>
<comment type="caution">
    <text evidence="12">The sequence shown here is derived from an EMBL/GenBank/DDBJ whole genome shotgun (WGS) entry which is preliminary data.</text>
</comment>
<proteinExistence type="inferred from homology"/>
<sequence>MQTQLKTTHAAAPQPPLQQGMLRPALTLFVALSIVTGLLYPGLVTGIARTVFPHEAAGSLIVKDGKVVGSELIGQPFSDPKYFWGRLSATAPMPYNAAASVGSNLGPTNPALTDAAKARIDALREADPGNDKPVPVDLVTASGSGLDPHISPAAAQYQAARVARLRGVPVAKVEALIAENTRSPGLDIFGEPGVNVLKLNLALDAMKP</sequence>
<dbReference type="Proteomes" id="UP000245754">
    <property type="component" value="Unassembled WGS sequence"/>
</dbReference>
<gene>
    <name evidence="11" type="primary">kdpC</name>
    <name evidence="12" type="ORF">C7419_1012781</name>
</gene>
<dbReference type="GO" id="GO:0005886">
    <property type="term" value="C:plasma membrane"/>
    <property type="evidence" value="ECO:0007669"/>
    <property type="project" value="UniProtKB-SubCell"/>
</dbReference>
<dbReference type="EMBL" id="QGGT01000001">
    <property type="protein sequence ID" value="PWK38879.1"/>
    <property type="molecule type" value="Genomic_DNA"/>
</dbReference>
<evidence type="ECO:0000313" key="13">
    <source>
        <dbReference type="Proteomes" id="UP000245754"/>
    </source>
</evidence>
<evidence type="ECO:0000256" key="10">
    <source>
        <dbReference type="ARBA" id="ARBA00023136"/>
    </source>
</evidence>
<keyword evidence="13" id="KW-1185">Reference proteome</keyword>
<comment type="function">
    <text evidence="11">Part of the high-affinity ATP-driven potassium transport (or Kdp) system, which catalyzes the hydrolysis of ATP coupled with the electrogenic transport of potassium into the cytoplasm. This subunit acts as a catalytic chaperone that increases the ATP-binding affinity of the ATP-hydrolyzing subunit KdpB by the formation of a transient KdpB/KdpC/ATP ternary complex.</text>
</comment>
<keyword evidence="1 11" id="KW-0813">Transport</keyword>
<evidence type="ECO:0000313" key="12">
    <source>
        <dbReference type="EMBL" id="PWK38879.1"/>
    </source>
</evidence>
<name>A0A316F5X7_9BURK</name>